<dbReference type="Proteomes" id="UP000178372">
    <property type="component" value="Unassembled WGS sequence"/>
</dbReference>
<evidence type="ECO:0000256" key="1">
    <source>
        <dbReference type="ARBA" id="ARBA00010945"/>
    </source>
</evidence>
<dbReference type="InterPro" id="IPR017961">
    <property type="entry name" value="DNA_pol_Y-fam_little_finger"/>
</dbReference>
<name>A0A1F7GBB8_9BACT</name>
<dbReference type="SUPFAM" id="SSF100879">
    <property type="entry name" value="Lesion bypass DNA polymerase (Y-family), little finger domain"/>
    <property type="match status" value="1"/>
</dbReference>
<dbReference type="PANTHER" id="PTHR11076:SF34">
    <property type="entry name" value="PROTEIN UMUC"/>
    <property type="match status" value="1"/>
</dbReference>
<dbReference type="InterPro" id="IPR036775">
    <property type="entry name" value="DNA_pol_Y-fam_lit_finger_sf"/>
</dbReference>
<dbReference type="GO" id="GO:0042276">
    <property type="term" value="P:error-prone translesion synthesis"/>
    <property type="evidence" value="ECO:0007669"/>
    <property type="project" value="TreeGrafter"/>
</dbReference>
<dbReference type="GO" id="GO:0009432">
    <property type="term" value="P:SOS response"/>
    <property type="evidence" value="ECO:0007669"/>
    <property type="project" value="TreeGrafter"/>
</dbReference>
<protein>
    <recommendedName>
        <fullName evidence="2">UmuC domain-containing protein</fullName>
    </recommendedName>
</protein>
<dbReference type="GO" id="GO:0005829">
    <property type="term" value="C:cytosol"/>
    <property type="evidence" value="ECO:0007669"/>
    <property type="project" value="TreeGrafter"/>
</dbReference>
<gene>
    <name evidence="3" type="ORF">A2690_01870</name>
</gene>
<dbReference type="Gene3D" id="1.10.150.20">
    <property type="entry name" value="5' to 3' exonuclease, C-terminal subdomain"/>
    <property type="match status" value="1"/>
</dbReference>
<dbReference type="PROSITE" id="PS50173">
    <property type="entry name" value="UMUC"/>
    <property type="match status" value="1"/>
</dbReference>
<dbReference type="Gene3D" id="3.30.1490.100">
    <property type="entry name" value="DNA polymerase, Y-family, little finger domain"/>
    <property type="match status" value="1"/>
</dbReference>
<dbReference type="CDD" id="cd03586">
    <property type="entry name" value="PolY_Pol_IV_kappa"/>
    <property type="match status" value="1"/>
</dbReference>
<dbReference type="SUPFAM" id="SSF56672">
    <property type="entry name" value="DNA/RNA polymerases"/>
    <property type="match status" value="1"/>
</dbReference>
<dbReference type="GO" id="GO:0003887">
    <property type="term" value="F:DNA-directed DNA polymerase activity"/>
    <property type="evidence" value="ECO:0007669"/>
    <property type="project" value="InterPro"/>
</dbReference>
<reference evidence="3 4" key="1">
    <citation type="journal article" date="2016" name="Nat. Commun.">
        <title>Thousands of microbial genomes shed light on interconnected biogeochemical processes in an aquifer system.</title>
        <authorList>
            <person name="Anantharaman K."/>
            <person name="Brown C.T."/>
            <person name="Hug L.A."/>
            <person name="Sharon I."/>
            <person name="Castelle C.J."/>
            <person name="Probst A.J."/>
            <person name="Thomas B.C."/>
            <person name="Singh A."/>
            <person name="Wilkins M.J."/>
            <person name="Karaoz U."/>
            <person name="Brodie E.L."/>
            <person name="Williams K.H."/>
            <person name="Hubbard S.S."/>
            <person name="Banfield J.F."/>
        </authorList>
    </citation>
    <scope>NUCLEOTIDE SEQUENCE [LARGE SCALE GENOMIC DNA]</scope>
</reference>
<dbReference type="Gene3D" id="3.40.1170.60">
    <property type="match status" value="1"/>
</dbReference>
<dbReference type="InterPro" id="IPR001126">
    <property type="entry name" value="UmuC"/>
</dbReference>
<feature type="domain" description="UmuC" evidence="2">
    <location>
        <begin position="8"/>
        <end position="185"/>
    </location>
</feature>
<dbReference type="Pfam" id="PF00817">
    <property type="entry name" value="IMS"/>
    <property type="match status" value="1"/>
</dbReference>
<dbReference type="InterPro" id="IPR022880">
    <property type="entry name" value="DNApol_IV"/>
</dbReference>
<dbReference type="Pfam" id="PF11799">
    <property type="entry name" value="IMS_C"/>
    <property type="match status" value="1"/>
</dbReference>
<dbReference type="AlphaFoldDB" id="A0A1F7GBB8"/>
<dbReference type="PANTHER" id="PTHR11076">
    <property type="entry name" value="DNA REPAIR POLYMERASE UMUC / TRANSFERASE FAMILY MEMBER"/>
    <property type="match status" value="1"/>
</dbReference>
<accession>A0A1F7GBB8</accession>
<evidence type="ECO:0000313" key="4">
    <source>
        <dbReference type="Proteomes" id="UP000178372"/>
    </source>
</evidence>
<dbReference type="InterPro" id="IPR043502">
    <property type="entry name" value="DNA/RNA_pol_sf"/>
</dbReference>
<dbReference type="Gene3D" id="3.30.70.270">
    <property type="match status" value="1"/>
</dbReference>
<organism evidence="3 4">
    <name type="scientific">Candidatus Roizmanbacteria bacterium RIFCSPHIGHO2_01_FULL_39_12b</name>
    <dbReference type="NCBI Taxonomy" id="1802030"/>
    <lineage>
        <taxon>Bacteria</taxon>
        <taxon>Candidatus Roizmaniibacteriota</taxon>
    </lineage>
</organism>
<dbReference type="EMBL" id="MFZF01000020">
    <property type="protein sequence ID" value="OGK16166.1"/>
    <property type="molecule type" value="Genomic_DNA"/>
</dbReference>
<dbReference type="GO" id="GO:0006281">
    <property type="term" value="P:DNA repair"/>
    <property type="evidence" value="ECO:0007669"/>
    <property type="project" value="InterPro"/>
</dbReference>
<dbReference type="InterPro" id="IPR050116">
    <property type="entry name" value="DNA_polymerase-Y"/>
</dbReference>
<evidence type="ECO:0000259" key="2">
    <source>
        <dbReference type="PROSITE" id="PS50173"/>
    </source>
</evidence>
<dbReference type="InterPro" id="IPR043128">
    <property type="entry name" value="Rev_trsase/Diguanyl_cyclase"/>
</dbReference>
<dbReference type="GO" id="GO:0003684">
    <property type="term" value="F:damaged DNA binding"/>
    <property type="evidence" value="ECO:0007669"/>
    <property type="project" value="InterPro"/>
</dbReference>
<proteinExistence type="inferred from homology"/>
<evidence type="ECO:0000313" key="3">
    <source>
        <dbReference type="EMBL" id="OGK16166.1"/>
    </source>
</evidence>
<comment type="caution">
    <text evidence="3">The sequence shown here is derived from an EMBL/GenBank/DDBJ whole genome shotgun (WGS) entry which is preliminary data.</text>
</comment>
<comment type="similarity">
    <text evidence="1">Belongs to the DNA polymerase type-Y family.</text>
</comment>
<sequence length="410" mass="47292">MNDWPIAIAHVDGDSFFASCIQSVYPQFRDKPLVVGRERGVATAVSYEAKNLGVKREMLACDIKRNFPQVIIFDSDYHLYEAISRKMVAISRRFSPLVEVFSVDEVFIDLSMYLDRQEHLQIAKAIQYEIESSLMIPVSIGVSVNKTLAKMASSANKPHGYTIVSKKDIEPFLKEQPIDAICGVGRALNNKFLQYGISTAYDLYKKPLSVVKLLYNKNIQKLYFELHGEYRQPVNCDLKDSYQSISTFRTFPSPTTDKEYILSRFIHNLNLACFKAYRYKQAPRKVLCFLRLQTMRHIHFEVRLRSATNLSGDIFKQVRKLLEKLIDSSKLYRQVGVVLTDFVDDSCIQQYLFEEHGERSNDLKNSIFSIKEKYGVKSIYWGEEHEFALFQLPTHTKTRVNDLFVAGSVC</sequence>